<feature type="domain" description="AB hydrolase-1" evidence="1">
    <location>
        <begin position="62"/>
        <end position="288"/>
    </location>
</feature>
<keyword evidence="3" id="KW-1185">Reference proteome</keyword>
<evidence type="ECO:0000313" key="2">
    <source>
        <dbReference type="EMBL" id="MFC3163019.1"/>
    </source>
</evidence>
<dbReference type="InterPro" id="IPR017208">
    <property type="entry name" value="UCP037442_abhydr"/>
</dbReference>
<keyword evidence="2" id="KW-0378">Hydrolase</keyword>
<protein>
    <submittedName>
        <fullName evidence="2">Alpha/beta fold hydrolase</fullName>
    </submittedName>
</protein>
<dbReference type="Proteomes" id="UP001595647">
    <property type="component" value="Unassembled WGS sequence"/>
</dbReference>
<dbReference type="GO" id="GO:0016787">
    <property type="term" value="F:hydrolase activity"/>
    <property type="evidence" value="ECO:0007669"/>
    <property type="project" value="UniProtKB-KW"/>
</dbReference>
<name>A0ABV7HXC1_9HYPH</name>
<accession>A0ABV7HXC1</accession>
<proteinExistence type="predicted"/>
<gene>
    <name evidence="2" type="ORF">ACFOHV_06980</name>
</gene>
<evidence type="ECO:0000259" key="1">
    <source>
        <dbReference type="Pfam" id="PF12697"/>
    </source>
</evidence>
<organism evidence="2 3">
    <name type="scientific">Ciceribacter thiooxidans</name>
    <dbReference type="NCBI Taxonomy" id="1969821"/>
    <lineage>
        <taxon>Bacteria</taxon>
        <taxon>Pseudomonadati</taxon>
        <taxon>Pseudomonadota</taxon>
        <taxon>Alphaproteobacteria</taxon>
        <taxon>Hyphomicrobiales</taxon>
        <taxon>Rhizobiaceae</taxon>
        <taxon>Ciceribacter</taxon>
    </lineage>
</organism>
<dbReference type="EMBL" id="JBHRTG010000007">
    <property type="protein sequence ID" value="MFC3163019.1"/>
    <property type="molecule type" value="Genomic_DNA"/>
</dbReference>
<reference evidence="3" key="1">
    <citation type="journal article" date="2019" name="Int. J. Syst. Evol. Microbiol.">
        <title>The Global Catalogue of Microorganisms (GCM) 10K type strain sequencing project: providing services to taxonomists for standard genome sequencing and annotation.</title>
        <authorList>
            <consortium name="The Broad Institute Genomics Platform"/>
            <consortium name="The Broad Institute Genome Sequencing Center for Infectious Disease"/>
            <person name="Wu L."/>
            <person name="Ma J."/>
        </authorList>
    </citation>
    <scope>NUCLEOTIDE SEQUENCE [LARGE SCALE GENOMIC DNA]</scope>
    <source>
        <strain evidence="3">KCTC 52231</strain>
    </source>
</reference>
<dbReference type="InterPro" id="IPR029058">
    <property type="entry name" value="AB_hydrolase_fold"/>
</dbReference>
<dbReference type="SUPFAM" id="SSF53474">
    <property type="entry name" value="alpha/beta-Hydrolases"/>
    <property type="match status" value="1"/>
</dbReference>
<comment type="caution">
    <text evidence="2">The sequence shown here is derived from an EMBL/GenBank/DDBJ whole genome shotgun (WGS) entry which is preliminary data.</text>
</comment>
<sequence length="317" mass="35527">MAEYGQAQERSGYLAHDGLQPVEGREITLRCKDGVSLRGHVWSGCADPRCGTAIINAATGVRARYYHYFARFLAEHGFVVVTYDYRGIGRSRPDRLRGCGFRWCDWGEHDFMAALDFAEQIRGGGPVVVVGHSIGGFLPGFAANARRIDRMLTVGAQYAYWRDYAAHQRLHLLLKWHMVMPALTAFFGYFPGERLGWLEDLPAGVANEWSFRRSRMELSYPARERQAILNSFAAVTAPILAITAADDELATMAAVRRALGYYQHAPATEVVLSPADLGVDRLGHFDLFHARHASGFWLDALLWLRDGTNPWPDKAPR</sequence>
<evidence type="ECO:0000313" key="3">
    <source>
        <dbReference type="Proteomes" id="UP001595647"/>
    </source>
</evidence>
<dbReference type="InterPro" id="IPR000073">
    <property type="entry name" value="AB_hydrolase_1"/>
</dbReference>
<dbReference type="RefSeq" id="WP_182305360.1">
    <property type="nucleotide sequence ID" value="NZ_CP059896.1"/>
</dbReference>
<dbReference type="PIRSF" id="PIRSF037442">
    <property type="entry name" value="UCP037442_abhydr"/>
    <property type="match status" value="1"/>
</dbReference>
<dbReference type="Pfam" id="PF12697">
    <property type="entry name" value="Abhydrolase_6"/>
    <property type="match status" value="1"/>
</dbReference>
<dbReference type="Gene3D" id="3.40.50.1820">
    <property type="entry name" value="alpha/beta hydrolase"/>
    <property type="match status" value="1"/>
</dbReference>